<keyword evidence="8" id="KW-0964">Secreted</keyword>
<evidence type="ECO:0000256" key="2">
    <source>
        <dbReference type="ARBA" id="ARBA00001935"/>
    </source>
</evidence>
<evidence type="ECO:0000256" key="5">
    <source>
        <dbReference type="ARBA" id="ARBA00010609"/>
    </source>
</evidence>
<evidence type="ECO:0000256" key="6">
    <source>
        <dbReference type="ARBA" id="ARBA00012297"/>
    </source>
</evidence>
<evidence type="ECO:0000256" key="12">
    <source>
        <dbReference type="ARBA" id="ARBA00023008"/>
    </source>
</evidence>
<dbReference type="PROSITE" id="PS00080">
    <property type="entry name" value="MULTICOPPER_OXIDASE2"/>
    <property type="match status" value="1"/>
</dbReference>
<dbReference type="GO" id="GO:0046274">
    <property type="term" value="P:lignin catabolic process"/>
    <property type="evidence" value="ECO:0007669"/>
    <property type="project" value="UniProtKB-KW"/>
</dbReference>
<feature type="domain" description="Plastocyanin-like" evidence="17">
    <location>
        <begin position="154"/>
        <end position="219"/>
    </location>
</feature>
<dbReference type="InterPro" id="IPR045087">
    <property type="entry name" value="Cu-oxidase_fam"/>
</dbReference>
<evidence type="ECO:0000256" key="8">
    <source>
        <dbReference type="ARBA" id="ARBA00022525"/>
    </source>
</evidence>
<comment type="subcellular location">
    <subcellularLocation>
        <location evidence="4">Secreted</location>
        <location evidence="4">Extracellular space</location>
        <location evidence="4">Apoplast</location>
    </subcellularLocation>
</comment>
<keyword evidence="13" id="KW-0439">Lignin degradation</keyword>
<accession>A0A0E0JR40</accession>
<evidence type="ECO:0000256" key="7">
    <source>
        <dbReference type="ARBA" id="ARBA00022523"/>
    </source>
</evidence>
<feature type="domain" description="Aconitase A/isopropylmalate dehydratase small subunit swivel" evidence="15">
    <location>
        <begin position="108"/>
        <end position="152"/>
    </location>
</feature>
<sequence>MALQVLCILNLLVATEDVLRSPGKATAAMLVPLVLALCTAAASAAVLEHTFKVGGTKITQLCMNSVIYTANQQLPGPTVEVTEGDTLVVHVVNESPYPLSLHCEETTRYAIIIGGANFGCGSTREHTPIDLGAIGTRAVVAESYARIFFRNSDTTHGVYQLRSGWNDGANKITQCPIQPSGNFTYRFNITGQEGTLWWHAHSSLLRATIYGALIIKPRNGPSGYPFSEPYEEIPILLGEWWNRNVDDVENDGYLTGLGPQISDALTINGMPGDQNPCKGSVMYEVEVEYGKTYLLRIINAAVNVELFFKVAGHTFTVVAADASYTKPYATDVIVIAPGQTVDALMNTTASPGRYYMAAHVFDSKTVAVPFDRSTVTGVVKYKGVSDYAPAAMSSSLPPHDDVVTAGRFYWSLTGLSRPSDPTVPTNVDHNMVVTFGLDQAPCAPDQTKCSGFALVAAMNRNSFQFPEKVSLLEALYKGVPGVYSEDFPDFPPPVQGFRKATAVKKVKYNDVVEVVLQSEEYSSALGTENHPIHLHGFDFFLLAQGLGRFNPAMKSKYNLVDPQVRNTVSVPAGGWAVIRFMANNPGMWFMHCHLDAHLPLGLAMVFEVLNGPAPNLLPPPPVDYPKCHG</sequence>
<comment type="function">
    <text evidence="3">Lignin degradation and detoxification of lignin-derived products.</text>
</comment>
<dbReference type="Pfam" id="PF00694">
    <property type="entry name" value="Aconitase_C"/>
    <property type="match status" value="1"/>
</dbReference>
<keyword evidence="9" id="KW-0479">Metal-binding</keyword>
<dbReference type="InterPro" id="IPR001117">
    <property type="entry name" value="Cu-oxidase_2nd"/>
</dbReference>
<keyword evidence="19" id="KW-1185">Reference proteome</keyword>
<dbReference type="PANTHER" id="PTHR11709">
    <property type="entry name" value="MULTI-COPPER OXIDASE"/>
    <property type="match status" value="1"/>
</dbReference>
<evidence type="ECO:0000259" key="15">
    <source>
        <dbReference type="Pfam" id="PF00694"/>
    </source>
</evidence>
<evidence type="ECO:0000313" key="19">
    <source>
        <dbReference type="Proteomes" id="UP000026962"/>
    </source>
</evidence>
<dbReference type="GO" id="GO:0005507">
    <property type="term" value="F:copper ion binding"/>
    <property type="evidence" value="ECO:0007669"/>
    <property type="project" value="InterPro"/>
</dbReference>
<comment type="catalytic activity">
    <reaction evidence="1">
        <text>4 hydroquinone + O2 = 4 benzosemiquinone + 2 H2O</text>
        <dbReference type="Rhea" id="RHEA:11276"/>
        <dbReference type="ChEBI" id="CHEBI:15377"/>
        <dbReference type="ChEBI" id="CHEBI:15379"/>
        <dbReference type="ChEBI" id="CHEBI:17594"/>
        <dbReference type="ChEBI" id="CHEBI:17977"/>
        <dbReference type="EC" id="1.10.3.2"/>
    </reaction>
</comment>
<dbReference type="GO" id="GO:0048046">
    <property type="term" value="C:apoplast"/>
    <property type="evidence" value="ECO:0007669"/>
    <property type="project" value="UniProtKB-SubCell"/>
</dbReference>
<dbReference type="InterPro" id="IPR034288">
    <property type="entry name" value="CuRO_1_LCC"/>
</dbReference>
<keyword evidence="10" id="KW-0677">Repeat</keyword>
<evidence type="ECO:0000256" key="3">
    <source>
        <dbReference type="ARBA" id="ARBA00002075"/>
    </source>
</evidence>
<dbReference type="Pfam" id="PF00394">
    <property type="entry name" value="Cu-oxidase"/>
    <property type="match status" value="1"/>
</dbReference>
<dbReference type="InterPro" id="IPR008972">
    <property type="entry name" value="Cupredoxin"/>
</dbReference>
<dbReference type="PANTHER" id="PTHR11709:SF506">
    <property type="entry name" value="LACCASE-8"/>
    <property type="match status" value="1"/>
</dbReference>
<reference evidence="18" key="2">
    <citation type="submission" date="2018-05" db="EMBL/GenBank/DDBJ databases">
        <title>OpunRS2 (Oryza punctata Reference Sequence Version 2).</title>
        <authorList>
            <person name="Zhang J."/>
            <person name="Kudrna D."/>
            <person name="Lee S."/>
            <person name="Talag J."/>
            <person name="Welchert J."/>
            <person name="Wing R.A."/>
        </authorList>
    </citation>
    <scope>NUCLEOTIDE SEQUENCE [LARGE SCALE GENOMIC DNA]</scope>
</reference>
<dbReference type="eggNOG" id="KOG1263">
    <property type="taxonomic scope" value="Eukaryota"/>
</dbReference>
<name>A0A0E0JR40_ORYPU</name>
<feature type="domain" description="Plastocyanin-like" evidence="14">
    <location>
        <begin position="231"/>
        <end position="383"/>
    </location>
</feature>
<evidence type="ECO:0000259" key="16">
    <source>
        <dbReference type="Pfam" id="PF07731"/>
    </source>
</evidence>
<dbReference type="EC" id="1.10.3.2" evidence="6"/>
<evidence type="ECO:0000313" key="18">
    <source>
        <dbReference type="EnsemblPlants" id="OPUNC01G36320.1"/>
    </source>
</evidence>
<keyword evidence="12" id="KW-0186">Copper</keyword>
<dbReference type="Proteomes" id="UP000026962">
    <property type="component" value="Chromosome 1"/>
</dbReference>
<dbReference type="InterPro" id="IPR002355">
    <property type="entry name" value="Cu_oxidase_Cu_BS"/>
</dbReference>
<evidence type="ECO:0000256" key="4">
    <source>
        <dbReference type="ARBA" id="ARBA00004271"/>
    </source>
</evidence>
<evidence type="ECO:0000256" key="11">
    <source>
        <dbReference type="ARBA" id="ARBA00023002"/>
    </source>
</evidence>
<protein>
    <recommendedName>
        <fullName evidence="6">laccase</fullName>
        <ecNumber evidence="6">1.10.3.2</ecNumber>
    </recommendedName>
</protein>
<dbReference type="Gene3D" id="2.60.40.420">
    <property type="entry name" value="Cupredoxins - blue copper proteins"/>
    <property type="match status" value="3"/>
</dbReference>
<keyword evidence="11" id="KW-0560">Oxidoreductase</keyword>
<evidence type="ECO:0000259" key="17">
    <source>
        <dbReference type="Pfam" id="PF07732"/>
    </source>
</evidence>
<dbReference type="InterPro" id="IPR034285">
    <property type="entry name" value="CuRO_2_LCC"/>
</dbReference>
<reference evidence="18" key="1">
    <citation type="submission" date="2015-04" db="UniProtKB">
        <authorList>
            <consortium name="EnsemblPlants"/>
        </authorList>
    </citation>
    <scope>IDENTIFICATION</scope>
</reference>
<dbReference type="InterPro" id="IPR000573">
    <property type="entry name" value="AconitaseA/IPMdHydase_ssu_swvl"/>
</dbReference>
<dbReference type="CDD" id="cd13849">
    <property type="entry name" value="CuRO_1_LCC_plant"/>
    <property type="match status" value="1"/>
</dbReference>
<comment type="cofactor">
    <cofactor evidence="2">
        <name>Cu cation</name>
        <dbReference type="ChEBI" id="CHEBI:23378"/>
    </cofactor>
</comment>
<comment type="similarity">
    <text evidence="5">Belongs to the multicopper oxidase family.</text>
</comment>
<proteinExistence type="inferred from homology"/>
<dbReference type="Pfam" id="PF07732">
    <property type="entry name" value="Cu-oxidase_3"/>
    <property type="match status" value="2"/>
</dbReference>
<dbReference type="CDD" id="cd13875">
    <property type="entry name" value="CuRO_2_LCC_plant"/>
    <property type="match status" value="1"/>
</dbReference>
<dbReference type="OMA" id="HILWHQA"/>
<evidence type="ECO:0000256" key="13">
    <source>
        <dbReference type="ARBA" id="ARBA00023185"/>
    </source>
</evidence>
<evidence type="ECO:0000259" key="14">
    <source>
        <dbReference type="Pfam" id="PF00394"/>
    </source>
</evidence>
<dbReference type="SUPFAM" id="SSF52016">
    <property type="entry name" value="LeuD/IlvD-like"/>
    <property type="match status" value="1"/>
</dbReference>
<dbReference type="InterPro" id="IPR011706">
    <property type="entry name" value="Cu-oxidase_C"/>
</dbReference>
<organism evidence="18">
    <name type="scientific">Oryza punctata</name>
    <name type="common">Red rice</name>
    <dbReference type="NCBI Taxonomy" id="4537"/>
    <lineage>
        <taxon>Eukaryota</taxon>
        <taxon>Viridiplantae</taxon>
        <taxon>Streptophyta</taxon>
        <taxon>Embryophyta</taxon>
        <taxon>Tracheophyta</taxon>
        <taxon>Spermatophyta</taxon>
        <taxon>Magnoliopsida</taxon>
        <taxon>Liliopsida</taxon>
        <taxon>Poales</taxon>
        <taxon>Poaceae</taxon>
        <taxon>BOP clade</taxon>
        <taxon>Oryzoideae</taxon>
        <taxon>Oryzeae</taxon>
        <taxon>Oryzinae</taxon>
        <taxon>Oryza</taxon>
    </lineage>
</organism>
<evidence type="ECO:0000256" key="1">
    <source>
        <dbReference type="ARBA" id="ARBA00000349"/>
    </source>
</evidence>
<dbReference type="InterPro" id="IPR011707">
    <property type="entry name" value="Cu-oxidase-like_N"/>
</dbReference>
<feature type="domain" description="Plastocyanin-like" evidence="17">
    <location>
        <begin position="56"/>
        <end position="103"/>
    </location>
</feature>
<dbReference type="STRING" id="4537.A0A0E0JR40"/>
<feature type="domain" description="Plastocyanin-like" evidence="16">
    <location>
        <begin position="496"/>
        <end position="610"/>
    </location>
</feature>
<dbReference type="Pfam" id="PF07731">
    <property type="entry name" value="Cu-oxidase_2"/>
    <property type="match status" value="1"/>
</dbReference>
<dbReference type="SUPFAM" id="SSF49503">
    <property type="entry name" value="Cupredoxins"/>
    <property type="match status" value="3"/>
</dbReference>
<dbReference type="Gramene" id="OPUNC01G36320.1">
    <property type="protein sequence ID" value="OPUNC01G36320.1"/>
    <property type="gene ID" value="OPUNC01G36320"/>
</dbReference>
<dbReference type="HOGENOM" id="CLU_006504_6_3_1"/>
<evidence type="ECO:0000256" key="9">
    <source>
        <dbReference type="ARBA" id="ARBA00022723"/>
    </source>
</evidence>
<dbReference type="GO" id="GO:0052716">
    <property type="term" value="F:hydroquinone:oxygen oxidoreductase activity"/>
    <property type="evidence" value="ECO:0007669"/>
    <property type="project" value="UniProtKB-EC"/>
</dbReference>
<keyword evidence="7" id="KW-0052">Apoplast</keyword>
<dbReference type="EnsemblPlants" id="OPUNC01G36320.1">
    <property type="protein sequence ID" value="OPUNC01G36320.1"/>
    <property type="gene ID" value="OPUNC01G36320"/>
</dbReference>
<dbReference type="AlphaFoldDB" id="A0A0E0JR40"/>
<evidence type="ECO:0000256" key="10">
    <source>
        <dbReference type="ARBA" id="ARBA00022737"/>
    </source>
</evidence>